<organism evidence="5 6">
    <name type="scientific">Paenibacillus helianthi</name>
    <dbReference type="NCBI Taxonomy" id="1349432"/>
    <lineage>
        <taxon>Bacteria</taxon>
        <taxon>Bacillati</taxon>
        <taxon>Bacillota</taxon>
        <taxon>Bacilli</taxon>
        <taxon>Bacillales</taxon>
        <taxon>Paenibacillaceae</taxon>
        <taxon>Paenibacillus</taxon>
    </lineage>
</organism>
<dbReference type="InterPro" id="IPR046532">
    <property type="entry name" value="DUF6597"/>
</dbReference>
<evidence type="ECO:0000259" key="4">
    <source>
        <dbReference type="PROSITE" id="PS01124"/>
    </source>
</evidence>
<evidence type="ECO:0000256" key="3">
    <source>
        <dbReference type="ARBA" id="ARBA00023163"/>
    </source>
</evidence>
<dbReference type="PANTHER" id="PTHR46796">
    <property type="entry name" value="HTH-TYPE TRANSCRIPTIONAL ACTIVATOR RHAS-RELATED"/>
    <property type="match status" value="1"/>
</dbReference>
<protein>
    <recommendedName>
        <fullName evidence="4">HTH araC/xylS-type domain-containing protein</fullName>
    </recommendedName>
</protein>
<keyword evidence="2" id="KW-0238">DNA-binding</keyword>
<evidence type="ECO:0000313" key="5">
    <source>
        <dbReference type="EMBL" id="OKP86856.1"/>
    </source>
</evidence>
<dbReference type="SMART" id="SM00342">
    <property type="entry name" value="HTH_ARAC"/>
    <property type="match status" value="1"/>
</dbReference>
<dbReference type="InterPro" id="IPR018060">
    <property type="entry name" value="HTH_AraC"/>
</dbReference>
<dbReference type="RefSeq" id="WP_074107582.1">
    <property type="nucleotide sequence ID" value="NZ_LVWI01000037.1"/>
</dbReference>
<dbReference type="EMBL" id="LVWI01000037">
    <property type="protein sequence ID" value="OKP86856.1"/>
    <property type="molecule type" value="Genomic_DNA"/>
</dbReference>
<evidence type="ECO:0000313" key="6">
    <source>
        <dbReference type="Proteomes" id="UP000186058"/>
    </source>
</evidence>
<reference evidence="5 6" key="1">
    <citation type="submission" date="2016-03" db="EMBL/GenBank/DDBJ databases">
        <authorList>
            <person name="Sant'Anna F.H."/>
            <person name="Ambrosini A."/>
            <person name="Souza R."/>
            <person name="Bach E."/>
            <person name="Fernandes G."/>
            <person name="Balsanelli E."/>
            <person name="Baura V.A."/>
            <person name="Souza E.M."/>
            <person name="Passaglia L."/>
        </authorList>
    </citation>
    <scope>NUCLEOTIDE SEQUENCE [LARGE SCALE GENOMIC DNA]</scope>
    <source>
        <strain evidence="5 6">P26E</strain>
    </source>
</reference>
<dbReference type="PROSITE" id="PS01124">
    <property type="entry name" value="HTH_ARAC_FAMILY_2"/>
    <property type="match status" value="1"/>
</dbReference>
<gene>
    <name evidence="5" type="ORF">A3844_12710</name>
</gene>
<dbReference type="PANTHER" id="PTHR46796:SF13">
    <property type="entry name" value="HTH-TYPE TRANSCRIPTIONAL ACTIVATOR RHAS"/>
    <property type="match status" value="1"/>
</dbReference>
<accession>A0ABX3ERD4</accession>
<sequence>MFDLSQLYYPITAKPAGAGEVMPCKALRSYIRCFWGTAALPETSGLLPKTALIGESISLSPEPEVIIPDTCMDIIWEWDERTGESEGFFCGINDAPFEVGQATESTGRVYFAIRFHFWAVHLFADDHLRDVLNVHVPVEQYFASFRRELGYRLGASLTYAERITVAEEYLLKRLERTVHSRDSLLNAVYSILKQRGVVDARALESTAGVSSRQLERLFREYIGLSPKKTADLVRFQNVWLDLYRSPPPARAMQDMVYDYRYSHQSHMINSFKKFAGRTPLEALAYARR</sequence>
<evidence type="ECO:0000256" key="1">
    <source>
        <dbReference type="ARBA" id="ARBA00023015"/>
    </source>
</evidence>
<dbReference type="Pfam" id="PF20240">
    <property type="entry name" value="DUF6597"/>
    <property type="match status" value="1"/>
</dbReference>
<proteinExistence type="predicted"/>
<dbReference type="Pfam" id="PF12833">
    <property type="entry name" value="HTH_18"/>
    <property type="match status" value="1"/>
</dbReference>
<keyword evidence="1" id="KW-0805">Transcription regulation</keyword>
<keyword evidence="3" id="KW-0804">Transcription</keyword>
<comment type="caution">
    <text evidence="5">The sequence shown here is derived from an EMBL/GenBank/DDBJ whole genome shotgun (WGS) entry which is preliminary data.</text>
</comment>
<dbReference type="InterPro" id="IPR050204">
    <property type="entry name" value="AraC_XylS_family_regulators"/>
</dbReference>
<dbReference type="Proteomes" id="UP000186058">
    <property type="component" value="Unassembled WGS sequence"/>
</dbReference>
<dbReference type="Gene3D" id="1.10.10.60">
    <property type="entry name" value="Homeodomain-like"/>
    <property type="match status" value="1"/>
</dbReference>
<name>A0ABX3ERD4_9BACL</name>
<evidence type="ECO:0000256" key="2">
    <source>
        <dbReference type="ARBA" id="ARBA00023125"/>
    </source>
</evidence>
<keyword evidence="6" id="KW-1185">Reference proteome</keyword>
<feature type="domain" description="HTH araC/xylS-type" evidence="4">
    <location>
        <begin position="182"/>
        <end position="285"/>
    </location>
</feature>